<dbReference type="Pfam" id="PF00080">
    <property type="entry name" value="Sod_Cu"/>
    <property type="match status" value="1"/>
</dbReference>
<evidence type="ECO:0000259" key="2">
    <source>
        <dbReference type="Pfam" id="PF00080"/>
    </source>
</evidence>
<dbReference type="AlphaFoldDB" id="A0A2S0KPA7"/>
<keyword evidence="4" id="KW-1185">Reference proteome</keyword>
<dbReference type="EMBL" id="CP027226">
    <property type="protein sequence ID" value="AVM42870.1"/>
    <property type="molecule type" value="Genomic_DNA"/>
</dbReference>
<dbReference type="RefSeq" id="WP_106012819.1">
    <property type="nucleotide sequence ID" value="NZ_CP027226.1"/>
</dbReference>
<protein>
    <submittedName>
        <fullName evidence="3">Superoxide dismutase</fullName>
    </submittedName>
</protein>
<evidence type="ECO:0000256" key="1">
    <source>
        <dbReference type="ARBA" id="ARBA00010457"/>
    </source>
</evidence>
<dbReference type="CDD" id="cd00305">
    <property type="entry name" value="Cu-Zn_Superoxide_Dismutase"/>
    <property type="match status" value="1"/>
</dbReference>
<evidence type="ECO:0000313" key="3">
    <source>
        <dbReference type="EMBL" id="AVM42870.1"/>
    </source>
</evidence>
<dbReference type="GO" id="GO:0006801">
    <property type="term" value="P:superoxide metabolic process"/>
    <property type="evidence" value="ECO:0007669"/>
    <property type="project" value="InterPro"/>
</dbReference>
<dbReference type="InterPro" id="IPR024134">
    <property type="entry name" value="SOD_Cu/Zn_/chaperone"/>
</dbReference>
<dbReference type="OrthoDB" id="9792957at2"/>
<dbReference type="GO" id="GO:0005507">
    <property type="term" value="F:copper ion binding"/>
    <property type="evidence" value="ECO:0007669"/>
    <property type="project" value="InterPro"/>
</dbReference>
<feature type="domain" description="Superoxide dismutase copper/zinc binding" evidence="2">
    <location>
        <begin position="18"/>
        <end position="149"/>
    </location>
</feature>
<dbReference type="KEGG" id="fsa:C5Q98_06455"/>
<evidence type="ECO:0000313" key="4">
    <source>
        <dbReference type="Proteomes" id="UP000237947"/>
    </source>
</evidence>
<name>A0A2S0KPA7_9FIRM</name>
<dbReference type="InterPro" id="IPR036423">
    <property type="entry name" value="SOD-like_Cu/Zn_dom_sf"/>
</dbReference>
<dbReference type="PANTHER" id="PTHR10003">
    <property type="entry name" value="SUPEROXIDE DISMUTASE CU-ZN -RELATED"/>
    <property type="match status" value="1"/>
</dbReference>
<dbReference type="SUPFAM" id="SSF49329">
    <property type="entry name" value="Cu,Zn superoxide dismutase-like"/>
    <property type="match status" value="1"/>
</dbReference>
<dbReference type="Gene3D" id="2.60.40.200">
    <property type="entry name" value="Superoxide dismutase, copper/zinc binding domain"/>
    <property type="match status" value="1"/>
</dbReference>
<reference evidence="4" key="1">
    <citation type="submission" date="2018-02" db="EMBL/GenBank/DDBJ databases">
        <authorList>
            <person name="Holder M.E."/>
            <person name="Ajami N.J."/>
            <person name="Petrosino J.F."/>
        </authorList>
    </citation>
    <scope>NUCLEOTIDE SEQUENCE [LARGE SCALE GENOMIC DNA]</scope>
    <source>
        <strain evidence="4">CCUG 47711</strain>
    </source>
</reference>
<proteinExistence type="inferred from homology"/>
<comment type="similarity">
    <text evidence="1">Belongs to the Cu-Zn superoxide dismutase family.</text>
</comment>
<dbReference type="InterPro" id="IPR001424">
    <property type="entry name" value="SOD_Cu_Zn_dom"/>
</dbReference>
<dbReference type="Proteomes" id="UP000237947">
    <property type="component" value="Chromosome"/>
</dbReference>
<sequence>MSKTVTANMINRKGEDAGKAVFTEVDNGVIVEVEFHGLPEGEFAMHIHEVGLATAPDFTDAGSHFNPTGAEHGIHSEKGPHVGDLPNIHVPASGEFKGKYVIQYTSLTEGEKNTLNQEDGTTLIVHVGADDYISQPTGDAGDRQLAGVIFAKK</sequence>
<gene>
    <name evidence="3" type="ORF">C5Q98_06455</name>
</gene>
<organism evidence="3 4">
    <name type="scientific">Fastidiosipila sanguinis</name>
    <dbReference type="NCBI Taxonomy" id="236753"/>
    <lineage>
        <taxon>Bacteria</taxon>
        <taxon>Bacillati</taxon>
        <taxon>Bacillota</taxon>
        <taxon>Clostridia</taxon>
        <taxon>Eubacteriales</taxon>
        <taxon>Oscillospiraceae</taxon>
        <taxon>Fastidiosipila</taxon>
    </lineage>
</organism>
<accession>A0A2S0KPA7</accession>